<sequence>MYKLGHCIQLVHVQYFQYSIMLILYHCSVRFRSSTSKSRIDRFPIFSSATSVIMPPRRAYRRNVNGRNANAAPLSPY</sequence>
<reference evidence="1" key="2">
    <citation type="submission" date="2015-06" db="UniProtKB">
        <authorList>
            <consortium name="EnsemblPlants"/>
        </authorList>
    </citation>
    <scope>IDENTIFICATION</scope>
    <source>
        <strain evidence="1">DM1-3 516 R44</strain>
    </source>
</reference>
<keyword evidence="2" id="KW-1185">Reference proteome</keyword>
<dbReference type="InParanoid" id="M1DFS2"/>
<dbReference type="PaxDb" id="4113-PGSC0003DMT400088347"/>
<dbReference type="Proteomes" id="UP000011115">
    <property type="component" value="Unassembled WGS sequence"/>
</dbReference>
<name>M1DFS2_SOLTU</name>
<protein>
    <submittedName>
        <fullName evidence="1">Uncharacterized protein</fullName>
    </submittedName>
</protein>
<dbReference type="HOGENOM" id="CLU_2642880_0_0_1"/>
<proteinExistence type="predicted"/>
<accession>M1DFS2</accession>
<dbReference type="AlphaFoldDB" id="M1DFS2"/>
<dbReference type="EnsemblPlants" id="PGSC0003DMT400088347">
    <property type="protein sequence ID" value="PGSC0003DMT400088347"/>
    <property type="gene ID" value="PGSC0003DMG400037918"/>
</dbReference>
<evidence type="ECO:0000313" key="2">
    <source>
        <dbReference type="Proteomes" id="UP000011115"/>
    </source>
</evidence>
<organism evidence="1 2">
    <name type="scientific">Solanum tuberosum</name>
    <name type="common">Potato</name>
    <dbReference type="NCBI Taxonomy" id="4113"/>
    <lineage>
        <taxon>Eukaryota</taxon>
        <taxon>Viridiplantae</taxon>
        <taxon>Streptophyta</taxon>
        <taxon>Embryophyta</taxon>
        <taxon>Tracheophyta</taxon>
        <taxon>Spermatophyta</taxon>
        <taxon>Magnoliopsida</taxon>
        <taxon>eudicotyledons</taxon>
        <taxon>Gunneridae</taxon>
        <taxon>Pentapetalae</taxon>
        <taxon>asterids</taxon>
        <taxon>lamiids</taxon>
        <taxon>Solanales</taxon>
        <taxon>Solanaceae</taxon>
        <taxon>Solanoideae</taxon>
        <taxon>Solaneae</taxon>
        <taxon>Solanum</taxon>
    </lineage>
</organism>
<evidence type="ECO:0000313" key="1">
    <source>
        <dbReference type="EnsemblPlants" id="PGSC0003DMT400088347"/>
    </source>
</evidence>
<reference evidence="2" key="1">
    <citation type="journal article" date="2011" name="Nature">
        <title>Genome sequence and analysis of the tuber crop potato.</title>
        <authorList>
            <consortium name="The Potato Genome Sequencing Consortium"/>
        </authorList>
    </citation>
    <scope>NUCLEOTIDE SEQUENCE [LARGE SCALE GENOMIC DNA]</scope>
    <source>
        <strain evidence="2">cv. DM1-3 516 R44</strain>
    </source>
</reference>
<dbReference type="Gramene" id="PGSC0003DMT400088347">
    <property type="protein sequence ID" value="PGSC0003DMT400088347"/>
    <property type="gene ID" value="PGSC0003DMG400037918"/>
</dbReference>